<sequence>MLIHRRNFLIIGGCGLALAGCMETAAPVMTVRVSGAAGMNPGPDGADRPVTVSVLQLSGSSAFDAADVFALQDPATALGGELIRSDQIVLAPGASATRDITLQTGVTTIGVTAGFRDPAGKIVRRKIAAPAEDIGLMISVGSGGLSVTTA</sequence>
<evidence type="ECO:0008006" key="4">
    <source>
        <dbReference type="Google" id="ProtNLM"/>
    </source>
</evidence>
<dbReference type="InterPro" id="IPR038706">
    <property type="entry name" value="Type_VI_SciN-like_sf"/>
</dbReference>
<protein>
    <recommendedName>
        <fullName evidence="4">Lipoprotein</fullName>
    </recommendedName>
</protein>
<dbReference type="eggNOG" id="COG3521">
    <property type="taxonomic scope" value="Bacteria"/>
</dbReference>
<dbReference type="PROSITE" id="PS51257">
    <property type="entry name" value="PROKAR_LIPOPROTEIN"/>
    <property type="match status" value="1"/>
</dbReference>
<feature type="chain" id="PRO_5004171803" description="Lipoprotein" evidence="1">
    <location>
        <begin position="20"/>
        <end position="150"/>
    </location>
</feature>
<evidence type="ECO:0000313" key="2">
    <source>
        <dbReference type="EMBL" id="EAU45633.1"/>
    </source>
</evidence>
<dbReference type="AlphaFoldDB" id="Q0FN09"/>
<dbReference type="PANTHER" id="PTHR37625:SF4">
    <property type="entry name" value="OUTER MEMBRANE LIPOPROTEIN"/>
    <property type="match status" value="1"/>
</dbReference>
<accession>Q0FN09</accession>
<dbReference type="Pfam" id="PF12790">
    <property type="entry name" value="T6SS-SciN"/>
    <property type="match status" value="1"/>
</dbReference>
<dbReference type="Gene3D" id="2.60.40.4150">
    <property type="entry name" value="Type VI secretion system, lipoprotein SciN"/>
    <property type="match status" value="1"/>
</dbReference>
<reference evidence="2 3" key="1">
    <citation type="journal article" date="2010" name="J. Bacteriol.">
        <title>Genome sequences of Pelagibaca bermudensis HTCC2601T and Maritimibacter alkaliphilus HTCC2654T, the type strains of two marine Roseobacter genera.</title>
        <authorList>
            <person name="Thrash J.C."/>
            <person name="Cho J.C."/>
            <person name="Ferriera S."/>
            <person name="Johnson J."/>
            <person name="Vergin K.L."/>
            <person name="Giovannoni S.J."/>
        </authorList>
    </citation>
    <scope>NUCLEOTIDE SEQUENCE [LARGE SCALE GENOMIC DNA]</scope>
    <source>
        <strain evidence="3">DSM 26914 / JCM 13377 / KCTC 12554 / HTCC2601</strain>
    </source>
</reference>
<evidence type="ECO:0000313" key="3">
    <source>
        <dbReference type="Proteomes" id="UP000006230"/>
    </source>
</evidence>
<proteinExistence type="predicted"/>
<dbReference type="NCBIfam" id="TIGR03352">
    <property type="entry name" value="VI_chp_3"/>
    <property type="match status" value="1"/>
</dbReference>
<organism evidence="2 3">
    <name type="scientific">Salipiger bermudensis (strain DSM 26914 / JCM 13377 / KCTC 12554 / HTCC2601)</name>
    <name type="common">Pelagibaca bermudensis</name>
    <dbReference type="NCBI Taxonomy" id="314265"/>
    <lineage>
        <taxon>Bacteria</taxon>
        <taxon>Pseudomonadati</taxon>
        <taxon>Pseudomonadota</taxon>
        <taxon>Alphaproteobacteria</taxon>
        <taxon>Rhodobacterales</taxon>
        <taxon>Roseobacteraceae</taxon>
        <taxon>Salipiger</taxon>
    </lineage>
</organism>
<comment type="caution">
    <text evidence="2">The sequence shown here is derived from an EMBL/GenBank/DDBJ whole genome shotgun (WGS) entry which is preliminary data.</text>
</comment>
<keyword evidence="3" id="KW-1185">Reference proteome</keyword>
<dbReference type="HOGENOM" id="CLU_092347_6_0_5"/>
<dbReference type="InterPro" id="IPR017734">
    <property type="entry name" value="T6SS_SciN"/>
</dbReference>
<keyword evidence="1" id="KW-0732">Signal</keyword>
<dbReference type="RefSeq" id="WP_007799498.1">
    <property type="nucleotide sequence ID" value="NZ_DS022276.1"/>
</dbReference>
<gene>
    <name evidence="2" type="ORF">R2601_22107</name>
</gene>
<evidence type="ECO:0000256" key="1">
    <source>
        <dbReference type="SAM" id="SignalP"/>
    </source>
</evidence>
<name>Q0FN09_SALBH</name>
<dbReference type="Proteomes" id="UP000006230">
    <property type="component" value="Unassembled WGS sequence"/>
</dbReference>
<dbReference type="STRING" id="314265.R2601_22107"/>
<dbReference type="GeneID" id="92503569"/>
<feature type="signal peptide" evidence="1">
    <location>
        <begin position="1"/>
        <end position="19"/>
    </location>
</feature>
<dbReference type="EMBL" id="AATQ01000024">
    <property type="protein sequence ID" value="EAU45633.1"/>
    <property type="molecule type" value="Genomic_DNA"/>
</dbReference>
<dbReference type="PANTHER" id="PTHR37625">
    <property type="entry name" value="OUTER MEMBRANE LIPOPROTEIN-RELATED"/>
    <property type="match status" value="1"/>
</dbReference>